<evidence type="ECO:0000256" key="2">
    <source>
        <dbReference type="ARBA" id="ARBA00023125"/>
    </source>
</evidence>
<dbReference type="Pfam" id="PF01380">
    <property type="entry name" value="SIS"/>
    <property type="match status" value="1"/>
</dbReference>
<keyword evidence="7" id="KW-1185">Reference proteome</keyword>
<keyword evidence="2" id="KW-0238">DNA-binding</keyword>
<dbReference type="GO" id="GO:0097367">
    <property type="term" value="F:carbohydrate derivative binding"/>
    <property type="evidence" value="ECO:0007669"/>
    <property type="project" value="InterPro"/>
</dbReference>
<keyword evidence="3" id="KW-0804">Transcription</keyword>
<organism evidence="6 7">
    <name type="scientific">Lactiplantibacillus mudanjiangensis</name>
    <dbReference type="NCBI Taxonomy" id="1296538"/>
    <lineage>
        <taxon>Bacteria</taxon>
        <taxon>Bacillati</taxon>
        <taxon>Bacillota</taxon>
        <taxon>Bacilli</taxon>
        <taxon>Lactobacillales</taxon>
        <taxon>Lactobacillaceae</taxon>
        <taxon>Lactiplantibacillus</taxon>
    </lineage>
</organism>
<dbReference type="Pfam" id="PF01418">
    <property type="entry name" value="HTH_6"/>
    <property type="match status" value="1"/>
</dbReference>
<dbReference type="GO" id="GO:0003677">
    <property type="term" value="F:DNA binding"/>
    <property type="evidence" value="ECO:0007669"/>
    <property type="project" value="UniProtKB-KW"/>
</dbReference>
<dbReference type="SUPFAM" id="SSF46689">
    <property type="entry name" value="Homeodomain-like"/>
    <property type="match status" value="1"/>
</dbReference>
<dbReference type="InterPro" id="IPR000281">
    <property type="entry name" value="HTH_RpiR"/>
</dbReference>
<dbReference type="Proteomes" id="UP000289996">
    <property type="component" value="Unassembled WGS sequence"/>
</dbReference>
<name>A0A660E3F4_9LACO</name>
<dbReference type="SUPFAM" id="SSF53697">
    <property type="entry name" value="SIS domain"/>
    <property type="match status" value="1"/>
</dbReference>
<dbReference type="InterPro" id="IPR035472">
    <property type="entry name" value="RpiR-like_SIS"/>
</dbReference>
<dbReference type="InterPro" id="IPR009057">
    <property type="entry name" value="Homeodomain-like_sf"/>
</dbReference>
<dbReference type="Gene3D" id="1.10.10.10">
    <property type="entry name" value="Winged helix-like DNA-binding domain superfamily/Winged helix DNA-binding domain"/>
    <property type="match status" value="1"/>
</dbReference>
<evidence type="ECO:0000256" key="1">
    <source>
        <dbReference type="ARBA" id="ARBA00023015"/>
    </source>
</evidence>
<dbReference type="InterPro" id="IPR047640">
    <property type="entry name" value="RpiR-like"/>
</dbReference>
<feature type="domain" description="HTH rpiR-type" evidence="4">
    <location>
        <begin position="1"/>
        <end position="76"/>
    </location>
</feature>
<evidence type="ECO:0000313" key="6">
    <source>
        <dbReference type="EMBL" id="VDG27483.1"/>
    </source>
</evidence>
<dbReference type="PANTHER" id="PTHR30514:SF10">
    <property type="entry name" value="MURR_RPIR FAMILY TRANSCRIPTIONAL REGULATOR"/>
    <property type="match status" value="1"/>
</dbReference>
<dbReference type="InterPro" id="IPR046348">
    <property type="entry name" value="SIS_dom_sf"/>
</dbReference>
<dbReference type="PANTHER" id="PTHR30514">
    <property type="entry name" value="GLUCOKINASE"/>
    <property type="match status" value="1"/>
</dbReference>
<dbReference type="GO" id="GO:1901135">
    <property type="term" value="P:carbohydrate derivative metabolic process"/>
    <property type="evidence" value="ECO:0007669"/>
    <property type="project" value="InterPro"/>
</dbReference>
<gene>
    <name evidence="6" type="ORF">MUDAN_MDHGFNIF_02346</name>
</gene>
<dbReference type="InterPro" id="IPR001347">
    <property type="entry name" value="SIS_dom"/>
</dbReference>
<dbReference type="Gene3D" id="3.40.50.10490">
    <property type="entry name" value="Glucose-6-phosphate isomerase like protein, domain 1"/>
    <property type="match status" value="1"/>
</dbReference>
<dbReference type="InterPro" id="IPR036388">
    <property type="entry name" value="WH-like_DNA-bd_sf"/>
</dbReference>
<reference evidence="6 7" key="1">
    <citation type="submission" date="2018-11" db="EMBL/GenBank/DDBJ databases">
        <authorList>
            <person name="Wuyts S."/>
        </authorList>
    </citation>
    <scope>NUCLEOTIDE SEQUENCE [LARGE SCALE GENOMIC DNA]</scope>
    <source>
        <strain evidence="6">Lactobacillus mudanjiangensis AMBF249</strain>
    </source>
</reference>
<evidence type="ECO:0000259" key="5">
    <source>
        <dbReference type="PROSITE" id="PS51464"/>
    </source>
</evidence>
<proteinExistence type="predicted"/>
<dbReference type="GO" id="GO:0003700">
    <property type="term" value="F:DNA-binding transcription factor activity"/>
    <property type="evidence" value="ECO:0007669"/>
    <property type="project" value="InterPro"/>
</dbReference>
<dbReference type="PROSITE" id="PS51071">
    <property type="entry name" value="HTH_RPIR"/>
    <property type="match status" value="1"/>
</dbReference>
<evidence type="ECO:0000313" key="7">
    <source>
        <dbReference type="Proteomes" id="UP000289996"/>
    </source>
</evidence>
<keyword evidence="1" id="KW-0805">Transcription regulation</keyword>
<dbReference type="OrthoDB" id="3684496at2"/>
<dbReference type="CDD" id="cd05013">
    <property type="entry name" value="SIS_RpiR"/>
    <property type="match status" value="1"/>
</dbReference>
<sequence length="287" mass="32186">MLILDQLQQAADFTATEQRIATYILAHLSTVTDLYIKDLATATYTSHSAIIRLAQKLGYRGYREFQRALSTAAITQAQTVQKVDPNFPFDPTDDDQLIAKKMADLTVTTVQKSFAQLDIPTLTAIATELMQANRLFIFAQGDSQLRARSFQNKLVKINRFAIIADEYADAAWNAANIGPNDCAFFISYGGTTQVHQQFAQYFHDQQLPSVLLTGNPQSPLLPLTQYHLVSMQSETSFAKIGTFASQAAFEYLLDSLFAVMYAQNFKHHLTDLQHKQQLIQNGPLHNK</sequence>
<evidence type="ECO:0000259" key="4">
    <source>
        <dbReference type="PROSITE" id="PS51071"/>
    </source>
</evidence>
<dbReference type="EMBL" id="UYIG01000024">
    <property type="protein sequence ID" value="VDG27483.1"/>
    <property type="molecule type" value="Genomic_DNA"/>
</dbReference>
<dbReference type="RefSeq" id="WP_130851417.1">
    <property type="nucleotide sequence ID" value="NZ_UYIG01000024.1"/>
</dbReference>
<dbReference type="PROSITE" id="PS51464">
    <property type="entry name" value="SIS"/>
    <property type="match status" value="1"/>
</dbReference>
<dbReference type="AlphaFoldDB" id="A0A660E3F4"/>
<accession>A0A660E3F4</accession>
<protein>
    <submittedName>
        <fullName evidence="6">RpiR family transcriptional regulator [Lactobacillus sp.]</fullName>
    </submittedName>
</protein>
<feature type="domain" description="SIS" evidence="5">
    <location>
        <begin position="125"/>
        <end position="266"/>
    </location>
</feature>
<evidence type="ECO:0000256" key="3">
    <source>
        <dbReference type="ARBA" id="ARBA00023163"/>
    </source>
</evidence>